<comment type="caution">
    <text evidence="2">The sequence shown here is derived from an EMBL/GenBank/DDBJ whole genome shotgun (WGS) entry which is preliminary data.</text>
</comment>
<dbReference type="AlphaFoldDB" id="A0AAU9IXL5"/>
<accession>A0AAU9IXL5</accession>
<sequence>MSGFYSRGKKSQNEQKEKEEQQRFEQQMKEQENNKKEIIKETNKIRISKQTQEEKKKQEAMKLEEEKQRKIKENREKYTNFVRGKRHEKSKSSEEIKENENKEKANEEKRENSVVEDIEKYENAEIPEEILPEDSPIKEVEIEKIQKSVDKEISKNEDDLPPVRIKKKLIRPGSKENAIPMKTMEVIVDSEPVRVQTPPFHNLNEINPMINEKPRPIKKRPTFNPKPRPNETKEKNVSPPKSEIKKNIEKVPDISTIQNQEDEIEAALMMLNIKAIKQKALSGIEAIDEEAKLLEESLALVNITPIPPEISQEVSSQIIHPAPIAKLIEEPKREPSVETKITEDQRSAFSAFPIRGNISDGQSMISTIRNEKKWNSRQVSVDREPVKKIGSVYNEIAARSGRYGKDNPPPKYAMRKKREREPISLRKIPKPSKYNLDVVKINPKVDIKQLFHEEDLPEWAK</sequence>
<feature type="compositionally biased region" description="Basic and acidic residues" evidence="1">
    <location>
        <begin position="90"/>
        <end position="123"/>
    </location>
</feature>
<feature type="region of interest" description="Disordered" evidence="1">
    <location>
        <begin position="1"/>
        <end position="137"/>
    </location>
</feature>
<proteinExistence type="predicted"/>
<feature type="compositionally biased region" description="Basic and acidic residues" evidence="1">
    <location>
        <begin position="228"/>
        <end position="245"/>
    </location>
</feature>
<gene>
    <name evidence="2" type="ORF">BSTOLATCC_MIC20733</name>
</gene>
<evidence type="ECO:0000313" key="3">
    <source>
        <dbReference type="Proteomes" id="UP001162131"/>
    </source>
</evidence>
<feature type="region of interest" description="Disordered" evidence="1">
    <location>
        <begin position="198"/>
        <end position="245"/>
    </location>
</feature>
<evidence type="ECO:0000256" key="1">
    <source>
        <dbReference type="SAM" id="MobiDB-lite"/>
    </source>
</evidence>
<evidence type="ECO:0000313" key="2">
    <source>
        <dbReference type="EMBL" id="CAG9318255.1"/>
    </source>
</evidence>
<feature type="compositionally biased region" description="Basic and acidic residues" evidence="1">
    <location>
        <begin position="11"/>
        <end position="44"/>
    </location>
</feature>
<organism evidence="2 3">
    <name type="scientific">Blepharisma stoltei</name>
    <dbReference type="NCBI Taxonomy" id="1481888"/>
    <lineage>
        <taxon>Eukaryota</taxon>
        <taxon>Sar</taxon>
        <taxon>Alveolata</taxon>
        <taxon>Ciliophora</taxon>
        <taxon>Postciliodesmatophora</taxon>
        <taxon>Heterotrichea</taxon>
        <taxon>Heterotrichida</taxon>
        <taxon>Blepharismidae</taxon>
        <taxon>Blepharisma</taxon>
    </lineage>
</organism>
<feature type="compositionally biased region" description="Basic and acidic residues" evidence="1">
    <location>
        <begin position="51"/>
        <end position="78"/>
    </location>
</feature>
<feature type="region of interest" description="Disordered" evidence="1">
    <location>
        <begin position="400"/>
        <end position="423"/>
    </location>
</feature>
<dbReference type="Proteomes" id="UP001162131">
    <property type="component" value="Unassembled WGS sequence"/>
</dbReference>
<name>A0AAU9IXL5_9CILI</name>
<keyword evidence="3" id="KW-1185">Reference proteome</keyword>
<dbReference type="EMBL" id="CAJZBQ010000020">
    <property type="protein sequence ID" value="CAG9318255.1"/>
    <property type="molecule type" value="Genomic_DNA"/>
</dbReference>
<reference evidence="2" key="1">
    <citation type="submission" date="2021-09" db="EMBL/GenBank/DDBJ databases">
        <authorList>
            <consortium name="AG Swart"/>
            <person name="Singh M."/>
            <person name="Singh A."/>
            <person name="Seah K."/>
            <person name="Emmerich C."/>
        </authorList>
    </citation>
    <scope>NUCLEOTIDE SEQUENCE</scope>
    <source>
        <strain evidence="2">ATCC30299</strain>
    </source>
</reference>
<protein>
    <submittedName>
        <fullName evidence="2">Uncharacterized protein</fullName>
    </submittedName>
</protein>